<dbReference type="GO" id="GO:0016207">
    <property type="term" value="F:4-coumarate-CoA ligase activity"/>
    <property type="evidence" value="ECO:0007669"/>
    <property type="project" value="UniProtKB-EC"/>
</dbReference>
<evidence type="ECO:0000256" key="3">
    <source>
        <dbReference type="ARBA" id="ARBA00022598"/>
    </source>
</evidence>
<keyword evidence="3 8" id="KW-0436">Ligase</keyword>
<reference evidence="8 9" key="2">
    <citation type="journal article" date="2017" name="Nature">
        <title>The Apostasia genome and the evolution of orchids.</title>
        <authorList>
            <person name="Zhang G.Q."/>
            <person name="Liu K.W."/>
            <person name="Li Z."/>
            <person name="Lohaus R."/>
            <person name="Hsiao Y.Y."/>
            <person name="Niu S.C."/>
            <person name="Wang J.Y."/>
            <person name="Lin Y.C."/>
            <person name="Xu Q."/>
            <person name="Chen L.J."/>
            <person name="Yoshida K."/>
            <person name="Fujiwara S."/>
            <person name="Wang Z.W."/>
            <person name="Zhang Y.Q."/>
            <person name="Mitsuda N."/>
            <person name="Wang M."/>
            <person name="Liu G.H."/>
            <person name="Pecoraro L."/>
            <person name="Huang H.X."/>
            <person name="Xiao X.J."/>
            <person name="Lin M."/>
            <person name="Wu X.Y."/>
            <person name="Wu W.L."/>
            <person name="Chen Y.Y."/>
            <person name="Chang S.B."/>
            <person name="Sakamoto S."/>
            <person name="Ohme-Takagi M."/>
            <person name="Yagi M."/>
            <person name="Zeng S.J."/>
            <person name="Shen C.Y."/>
            <person name="Yeh C.M."/>
            <person name="Luo Y.B."/>
            <person name="Tsai W.C."/>
            <person name="Van de Peer Y."/>
            <person name="Liu Z.J."/>
        </authorList>
    </citation>
    <scope>NUCLEOTIDE SEQUENCE [LARGE SCALE GENOMIC DNA]</scope>
    <source>
        <tissue evidence="8">The whole plant</tissue>
    </source>
</reference>
<evidence type="ECO:0000259" key="6">
    <source>
        <dbReference type="Pfam" id="PF00501"/>
    </source>
</evidence>
<comment type="similarity">
    <text evidence="1">Belongs to the ATP-dependent AMP-binding enzyme family.</text>
</comment>
<dbReference type="NCBIfam" id="NF006020">
    <property type="entry name" value="PRK08162.1"/>
    <property type="match status" value="1"/>
</dbReference>
<evidence type="ECO:0000256" key="2">
    <source>
        <dbReference type="ARBA" id="ARBA00012959"/>
    </source>
</evidence>
<evidence type="ECO:0000259" key="7">
    <source>
        <dbReference type="Pfam" id="PF13193"/>
    </source>
</evidence>
<comment type="catalytic activity">
    <reaction evidence="4">
        <text>(E)-4-coumarate + ATP + CoA = (E)-4-coumaroyl-CoA + AMP + diphosphate</text>
        <dbReference type="Rhea" id="RHEA:19641"/>
        <dbReference type="ChEBI" id="CHEBI:12876"/>
        <dbReference type="ChEBI" id="CHEBI:30616"/>
        <dbReference type="ChEBI" id="CHEBI:33019"/>
        <dbReference type="ChEBI" id="CHEBI:57287"/>
        <dbReference type="ChEBI" id="CHEBI:85008"/>
        <dbReference type="ChEBI" id="CHEBI:456215"/>
        <dbReference type="EC" id="6.2.1.12"/>
    </reaction>
    <physiologicalReaction direction="left-to-right" evidence="4">
        <dbReference type="Rhea" id="RHEA:19642"/>
    </physiologicalReaction>
</comment>
<dbReference type="Gene3D" id="3.40.50.12780">
    <property type="entry name" value="N-terminal domain of ligase-like"/>
    <property type="match status" value="1"/>
</dbReference>
<organism evidence="8 9">
    <name type="scientific">Dendrobium catenatum</name>
    <dbReference type="NCBI Taxonomy" id="906689"/>
    <lineage>
        <taxon>Eukaryota</taxon>
        <taxon>Viridiplantae</taxon>
        <taxon>Streptophyta</taxon>
        <taxon>Embryophyta</taxon>
        <taxon>Tracheophyta</taxon>
        <taxon>Spermatophyta</taxon>
        <taxon>Magnoliopsida</taxon>
        <taxon>Liliopsida</taxon>
        <taxon>Asparagales</taxon>
        <taxon>Orchidaceae</taxon>
        <taxon>Epidendroideae</taxon>
        <taxon>Malaxideae</taxon>
        <taxon>Dendrobiinae</taxon>
        <taxon>Dendrobium</taxon>
    </lineage>
</organism>
<dbReference type="Pfam" id="PF13193">
    <property type="entry name" value="AMP-binding_C"/>
    <property type="match status" value="1"/>
</dbReference>
<dbReference type="SUPFAM" id="SSF56801">
    <property type="entry name" value="Acetyl-CoA synthetase-like"/>
    <property type="match status" value="1"/>
</dbReference>
<dbReference type="InterPro" id="IPR042099">
    <property type="entry name" value="ANL_N_sf"/>
</dbReference>
<feature type="compositionally biased region" description="Basic and acidic residues" evidence="5">
    <location>
        <begin position="583"/>
        <end position="602"/>
    </location>
</feature>
<dbReference type="InterPro" id="IPR020845">
    <property type="entry name" value="AMP-binding_CS"/>
</dbReference>
<dbReference type="STRING" id="906689.A0A2I0WH03"/>
<dbReference type="Gene3D" id="3.30.300.30">
    <property type="match status" value="1"/>
</dbReference>
<dbReference type="InterPro" id="IPR025110">
    <property type="entry name" value="AMP-bd_C"/>
</dbReference>
<dbReference type="InterPro" id="IPR000873">
    <property type="entry name" value="AMP-dep_synth/lig_dom"/>
</dbReference>
<reference evidence="8 9" key="1">
    <citation type="journal article" date="2016" name="Sci. Rep.">
        <title>The Dendrobium catenatum Lindl. genome sequence provides insights into polysaccharide synthase, floral development and adaptive evolution.</title>
        <authorList>
            <person name="Zhang G.Q."/>
            <person name="Xu Q."/>
            <person name="Bian C."/>
            <person name="Tsai W.C."/>
            <person name="Yeh C.M."/>
            <person name="Liu K.W."/>
            <person name="Yoshida K."/>
            <person name="Zhang L.S."/>
            <person name="Chang S.B."/>
            <person name="Chen F."/>
            <person name="Shi Y."/>
            <person name="Su Y.Y."/>
            <person name="Zhang Y.Q."/>
            <person name="Chen L.J."/>
            <person name="Yin Y."/>
            <person name="Lin M."/>
            <person name="Huang H."/>
            <person name="Deng H."/>
            <person name="Wang Z.W."/>
            <person name="Zhu S.L."/>
            <person name="Zhao X."/>
            <person name="Deng C."/>
            <person name="Niu S.C."/>
            <person name="Huang J."/>
            <person name="Wang M."/>
            <person name="Liu G.H."/>
            <person name="Yang H.J."/>
            <person name="Xiao X.J."/>
            <person name="Hsiao Y.Y."/>
            <person name="Wu W.L."/>
            <person name="Chen Y.Y."/>
            <person name="Mitsuda N."/>
            <person name="Ohme-Takagi M."/>
            <person name="Luo Y.B."/>
            <person name="Van de Peer Y."/>
            <person name="Liu Z.J."/>
        </authorList>
    </citation>
    <scope>NUCLEOTIDE SEQUENCE [LARGE SCALE GENOMIC DNA]</scope>
    <source>
        <tissue evidence="8">The whole plant</tissue>
    </source>
</reference>
<dbReference type="GO" id="GO:0009698">
    <property type="term" value="P:phenylpropanoid metabolic process"/>
    <property type="evidence" value="ECO:0007669"/>
    <property type="project" value="UniProtKB-ARBA"/>
</dbReference>
<dbReference type="CDD" id="cd12118">
    <property type="entry name" value="ttLC_FACS_AEE21_like"/>
    <property type="match status" value="1"/>
</dbReference>
<evidence type="ECO:0000256" key="1">
    <source>
        <dbReference type="ARBA" id="ARBA00006432"/>
    </source>
</evidence>
<dbReference type="AlphaFoldDB" id="A0A2I0WH03"/>
<dbReference type="Pfam" id="PF00501">
    <property type="entry name" value="AMP-binding"/>
    <property type="match status" value="1"/>
</dbReference>
<dbReference type="FunFam" id="3.30.300.30:FF:000008">
    <property type="entry name" value="2,3-dihydroxybenzoate-AMP ligase"/>
    <property type="match status" value="1"/>
</dbReference>
<dbReference type="PROSITE" id="PS00455">
    <property type="entry name" value="AMP_BINDING"/>
    <property type="match status" value="1"/>
</dbReference>
<gene>
    <name evidence="8" type="primary">AAE20</name>
    <name evidence="8" type="ORF">MA16_Dca021182</name>
</gene>
<dbReference type="Proteomes" id="UP000233837">
    <property type="component" value="Unassembled WGS sequence"/>
</dbReference>
<proteinExistence type="inferred from homology"/>
<evidence type="ECO:0000256" key="4">
    <source>
        <dbReference type="ARBA" id="ARBA00034252"/>
    </source>
</evidence>
<dbReference type="EMBL" id="KZ502662">
    <property type="protein sequence ID" value="PKU74943.1"/>
    <property type="molecule type" value="Genomic_DNA"/>
</dbReference>
<evidence type="ECO:0000313" key="9">
    <source>
        <dbReference type="Proteomes" id="UP000233837"/>
    </source>
</evidence>
<dbReference type="FunFam" id="3.40.50.12780:FF:000003">
    <property type="entry name" value="Long-chain-fatty-acid--CoA ligase FadD"/>
    <property type="match status" value="1"/>
</dbReference>
<name>A0A2I0WH03_9ASPA</name>
<dbReference type="InterPro" id="IPR045851">
    <property type="entry name" value="AMP-bd_C_sf"/>
</dbReference>
<evidence type="ECO:0000256" key="5">
    <source>
        <dbReference type="SAM" id="MobiDB-lite"/>
    </source>
</evidence>
<accession>A0A2I0WH03</accession>
<keyword evidence="9" id="KW-1185">Reference proteome</keyword>
<sequence length="622" mass="68813">MPSHVIYAGSTVIYTLSPSVHPIALSPSLKPLPLPNHSIFSPSLSLIMNKLPKNPANYTPLSPINFLERASVVYSDRTSVIYNSTRFTWRQTYLRCHHLAVALRSRLQISKNDVISVLAPNIPSMYELHFAVPMAGAVLNTINTRLDSGSISTILRHSQAKVLFFDYQFASLVHDSISLLMERNSASPLFLVLIDELESPKSSHLGLLEYEELISSADLGSSELPPLADECDPIALNYTSGTTSAPKGVVYSHRGAYLSTLSLLLQWGVGNEAVYLWSLPMFHCNGWTFTWGMAARGGTNVCIRSSSKSDIYKAIADHGVTHMCCAPVIFNLLVDATKSKVEVLTGGAPPPAAMLERVEKLGFHVTHAYGMTEATGPALVCEWREEWNRLSSAEQARLKARQGVSVLSLSEVDVKNVGTMASVPRDGKAVGEIVIRGSSVMKGYFNNEEANSEAFKEGWFLTGDVGVVHPDGYVEIKDRSKDVIISGGENISSVEVEAVLYRHERVLEAAVVVMPHPHWGETPCAFITLKEERAKPTEEEIIAYCRRNMAGFMVPKKVVFLEEMPKTAMGKIQKNKLREMAREFGIDVKSERKPKREEEMKKKSSKNSARNNDYVVNARSRL</sequence>
<feature type="domain" description="AMP-binding enzyme C-terminal" evidence="7">
    <location>
        <begin position="495"/>
        <end position="571"/>
    </location>
</feature>
<dbReference type="PANTHER" id="PTHR43859:SF2">
    <property type="entry name" value="BUTYRATE--COA LIGASE AAE11, PEROXISOMAL"/>
    <property type="match status" value="1"/>
</dbReference>
<feature type="domain" description="AMP-dependent synthetase/ligase" evidence="6">
    <location>
        <begin position="68"/>
        <end position="445"/>
    </location>
</feature>
<evidence type="ECO:0000313" key="8">
    <source>
        <dbReference type="EMBL" id="PKU74943.1"/>
    </source>
</evidence>
<dbReference type="EC" id="6.2.1.12" evidence="2"/>
<dbReference type="PANTHER" id="PTHR43859">
    <property type="entry name" value="ACYL-ACTIVATING ENZYME"/>
    <property type="match status" value="1"/>
</dbReference>
<feature type="region of interest" description="Disordered" evidence="5">
    <location>
        <begin position="583"/>
        <end position="622"/>
    </location>
</feature>
<dbReference type="GO" id="GO:0106290">
    <property type="term" value="F:trans-cinnamate-CoA ligase activity"/>
    <property type="evidence" value="ECO:0007669"/>
    <property type="project" value="UniProtKB-ARBA"/>
</dbReference>
<protein>
    <recommendedName>
        <fullName evidence="2">4-coumarate--CoA ligase</fullName>
        <ecNumber evidence="2">6.2.1.12</ecNumber>
    </recommendedName>
</protein>